<dbReference type="InterPro" id="IPR001647">
    <property type="entry name" value="HTH_TetR"/>
</dbReference>
<reference evidence="7 8" key="1">
    <citation type="submission" date="2018-06" db="EMBL/GenBank/DDBJ databases">
        <title>Genomic Encyclopedia of Archaeal and Bacterial Type Strains, Phase II (KMG-II): from individual species to whole genera.</title>
        <authorList>
            <person name="Goeker M."/>
        </authorList>
    </citation>
    <scope>NUCLEOTIDE SEQUENCE [LARGE SCALE GENOMIC DNA]</scope>
    <source>
        <strain evidence="7 8">ATCC BAA-1881</strain>
    </source>
</reference>
<dbReference type="InterPro" id="IPR013572">
    <property type="entry name" value="Tscrpt_reg_MAATS_C"/>
</dbReference>
<dbReference type="RefSeq" id="WP_170142837.1">
    <property type="nucleotide sequence ID" value="NZ_BIFX01000001.1"/>
</dbReference>
<dbReference type="InterPro" id="IPR023772">
    <property type="entry name" value="DNA-bd_HTH_TetR-type_CS"/>
</dbReference>
<comment type="caution">
    <text evidence="7">The sequence shown here is derived from an EMBL/GenBank/DDBJ whole genome shotgun (WGS) entry which is preliminary data.</text>
</comment>
<dbReference type="SUPFAM" id="SSF48498">
    <property type="entry name" value="Tetracyclin repressor-like, C-terminal domain"/>
    <property type="match status" value="1"/>
</dbReference>
<dbReference type="InterPro" id="IPR009057">
    <property type="entry name" value="Homeodomain-like_sf"/>
</dbReference>
<dbReference type="Pfam" id="PF00440">
    <property type="entry name" value="TetR_N"/>
    <property type="match status" value="1"/>
</dbReference>
<feature type="domain" description="HTH tetR-type" evidence="6">
    <location>
        <begin position="9"/>
        <end position="69"/>
    </location>
</feature>
<feature type="DNA-binding region" description="H-T-H motif" evidence="5">
    <location>
        <begin position="32"/>
        <end position="51"/>
    </location>
</feature>
<dbReference type="PROSITE" id="PS01081">
    <property type="entry name" value="HTH_TETR_1"/>
    <property type="match status" value="1"/>
</dbReference>
<gene>
    <name evidence="7" type="ORF">EI42_04657</name>
</gene>
<dbReference type="EMBL" id="QKUF01000022">
    <property type="protein sequence ID" value="PZW24211.1"/>
    <property type="molecule type" value="Genomic_DNA"/>
</dbReference>
<protein>
    <submittedName>
        <fullName evidence="7">TetR family transcriptional regulator</fullName>
    </submittedName>
</protein>
<keyword evidence="1" id="KW-0678">Repressor</keyword>
<name>A0A326UA50_THEHA</name>
<dbReference type="GO" id="GO:0003700">
    <property type="term" value="F:DNA-binding transcription factor activity"/>
    <property type="evidence" value="ECO:0007669"/>
    <property type="project" value="TreeGrafter"/>
</dbReference>
<evidence type="ECO:0000256" key="4">
    <source>
        <dbReference type="ARBA" id="ARBA00023163"/>
    </source>
</evidence>
<evidence type="ECO:0000256" key="5">
    <source>
        <dbReference type="PROSITE-ProRule" id="PRU00335"/>
    </source>
</evidence>
<dbReference type="AlphaFoldDB" id="A0A326UA50"/>
<keyword evidence="4" id="KW-0804">Transcription</keyword>
<dbReference type="SUPFAM" id="SSF46689">
    <property type="entry name" value="Homeodomain-like"/>
    <property type="match status" value="1"/>
</dbReference>
<dbReference type="Pfam" id="PF08361">
    <property type="entry name" value="TetR_C_2"/>
    <property type="match status" value="1"/>
</dbReference>
<evidence type="ECO:0000313" key="7">
    <source>
        <dbReference type="EMBL" id="PZW24211.1"/>
    </source>
</evidence>
<organism evidence="7 8">
    <name type="scientific">Thermosporothrix hazakensis</name>
    <dbReference type="NCBI Taxonomy" id="644383"/>
    <lineage>
        <taxon>Bacteria</taxon>
        <taxon>Bacillati</taxon>
        <taxon>Chloroflexota</taxon>
        <taxon>Ktedonobacteria</taxon>
        <taxon>Ktedonobacterales</taxon>
        <taxon>Thermosporotrichaceae</taxon>
        <taxon>Thermosporothrix</taxon>
    </lineage>
</organism>
<evidence type="ECO:0000259" key="6">
    <source>
        <dbReference type="PROSITE" id="PS50977"/>
    </source>
</evidence>
<evidence type="ECO:0000313" key="8">
    <source>
        <dbReference type="Proteomes" id="UP000248806"/>
    </source>
</evidence>
<dbReference type="PROSITE" id="PS50977">
    <property type="entry name" value="HTH_TETR_2"/>
    <property type="match status" value="1"/>
</dbReference>
<dbReference type="PANTHER" id="PTHR30055">
    <property type="entry name" value="HTH-TYPE TRANSCRIPTIONAL REGULATOR RUTR"/>
    <property type="match status" value="1"/>
</dbReference>
<dbReference type="PRINTS" id="PR00455">
    <property type="entry name" value="HTHTETR"/>
</dbReference>
<dbReference type="Proteomes" id="UP000248806">
    <property type="component" value="Unassembled WGS sequence"/>
</dbReference>
<dbReference type="InterPro" id="IPR050109">
    <property type="entry name" value="HTH-type_TetR-like_transc_reg"/>
</dbReference>
<evidence type="ECO:0000256" key="3">
    <source>
        <dbReference type="ARBA" id="ARBA00023125"/>
    </source>
</evidence>
<accession>A0A326UA50</accession>
<dbReference type="PANTHER" id="PTHR30055:SF240">
    <property type="entry name" value="HTH-TYPE TRANSCRIPTIONAL REGULATOR ACRR"/>
    <property type="match status" value="1"/>
</dbReference>
<proteinExistence type="predicted"/>
<keyword evidence="3 5" id="KW-0238">DNA-binding</keyword>
<evidence type="ECO:0000256" key="1">
    <source>
        <dbReference type="ARBA" id="ARBA00022491"/>
    </source>
</evidence>
<sequence length="202" mass="23402">MRRTKEEAAITREQLLKAALRIFYEKGYNATTLEDIARAVGSTRGAVYWHFGGKAELFNAVIREQYHRAWEKLQPLYVRDDRPLRVLRRILIGWMLYPVEDADFRIMQKMMNWQTALLPEMVDGMQEKREGLQRSLEGMAELLRMAKENGEARADLDVDATAFAAMGLIYGITDLWMLMPDQMPLQTKAEEIVDGFIRGISR</sequence>
<dbReference type="InterPro" id="IPR036271">
    <property type="entry name" value="Tet_transcr_reg_TetR-rel_C_sf"/>
</dbReference>
<dbReference type="Gene3D" id="1.10.357.10">
    <property type="entry name" value="Tetracycline Repressor, domain 2"/>
    <property type="match status" value="1"/>
</dbReference>
<keyword evidence="8" id="KW-1185">Reference proteome</keyword>
<keyword evidence="2" id="KW-0805">Transcription regulation</keyword>
<dbReference type="GO" id="GO:0000976">
    <property type="term" value="F:transcription cis-regulatory region binding"/>
    <property type="evidence" value="ECO:0007669"/>
    <property type="project" value="TreeGrafter"/>
</dbReference>
<evidence type="ECO:0000256" key="2">
    <source>
        <dbReference type="ARBA" id="ARBA00023015"/>
    </source>
</evidence>